<accession>A0ACB9ZEK8</accession>
<protein>
    <submittedName>
        <fullName evidence="1">Uncharacterized protein</fullName>
    </submittedName>
</protein>
<dbReference type="Proteomes" id="UP001497700">
    <property type="component" value="Unassembled WGS sequence"/>
</dbReference>
<gene>
    <name evidence="1" type="ORF">F4820DRAFT_384667</name>
</gene>
<reference evidence="1 2" key="1">
    <citation type="journal article" date="2022" name="New Phytol.">
        <title>Ecological generalism drives hyperdiversity of secondary metabolite gene clusters in xylarialean endophytes.</title>
        <authorList>
            <person name="Franco M.E.E."/>
            <person name="Wisecaver J.H."/>
            <person name="Arnold A.E."/>
            <person name="Ju Y.M."/>
            <person name="Slot J.C."/>
            <person name="Ahrendt S."/>
            <person name="Moore L.P."/>
            <person name="Eastman K.E."/>
            <person name="Scott K."/>
            <person name="Konkel Z."/>
            <person name="Mondo S.J."/>
            <person name="Kuo A."/>
            <person name="Hayes R.D."/>
            <person name="Haridas S."/>
            <person name="Andreopoulos B."/>
            <person name="Riley R."/>
            <person name="LaButti K."/>
            <person name="Pangilinan J."/>
            <person name="Lipzen A."/>
            <person name="Amirebrahimi M."/>
            <person name="Yan J."/>
            <person name="Adam C."/>
            <person name="Keymanesh K."/>
            <person name="Ng V."/>
            <person name="Louie K."/>
            <person name="Northen T."/>
            <person name="Drula E."/>
            <person name="Henrissat B."/>
            <person name="Hsieh H.M."/>
            <person name="Youens-Clark K."/>
            <person name="Lutzoni F."/>
            <person name="Miadlikowska J."/>
            <person name="Eastwood D.C."/>
            <person name="Hamelin R.C."/>
            <person name="Grigoriev I.V."/>
            <person name="U'Ren J.M."/>
        </authorList>
    </citation>
    <scope>NUCLEOTIDE SEQUENCE [LARGE SCALE GENOMIC DNA]</scope>
    <source>
        <strain evidence="1 2">CBS 119005</strain>
    </source>
</reference>
<comment type="caution">
    <text evidence="1">The sequence shown here is derived from an EMBL/GenBank/DDBJ whole genome shotgun (WGS) entry which is preliminary data.</text>
</comment>
<proteinExistence type="predicted"/>
<evidence type="ECO:0000313" key="2">
    <source>
        <dbReference type="Proteomes" id="UP001497700"/>
    </source>
</evidence>
<keyword evidence="2" id="KW-1185">Reference proteome</keyword>
<dbReference type="EMBL" id="MU393429">
    <property type="protein sequence ID" value="KAI4869609.1"/>
    <property type="molecule type" value="Genomic_DNA"/>
</dbReference>
<name>A0ACB9ZEK8_9PEZI</name>
<sequence length="236" mass="25178">MAPVTEIILTPIKPDAPADVVASVLDANTQVLLAQPGCLRVRRSPVHEDPSKMRLFVDWASLDQHRAFAADAAVYGPFRAKMGPIVDAGSGAGPRVPPHHAAFTPFPPAVLDVQSSATRAGVTEVLHAYFAPDISEAQRSSVERTMREFVARVEPLAGGGMTGEVALGWTVEDDVQFKGEPCRALVGLLGWTGVDAHVKTREAEGFAEVVSMLRNLEGLKGLEMCHVACTTTERGS</sequence>
<evidence type="ECO:0000313" key="1">
    <source>
        <dbReference type="EMBL" id="KAI4869609.1"/>
    </source>
</evidence>
<organism evidence="1 2">
    <name type="scientific">Hypoxylon rubiginosum</name>
    <dbReference type="NCBI Taxonomy" id="110542"/>
    <lineage>
        <taxon>Eukaryota</taxon>
        <taxon>Fungi</taxon>
        <taxon>Dikarya</taxon>
        <taxon>Ascomycota</taxon>
        <taxon>Pezizomycotina</taxon>
        <taxon>Sordariomycetes</taxon>
        <taxon>Xylariomycetidae</taxon>
        <taxon>Xylariales</taxon>
        <taxon>Hypoxylaceae</taxon>
        <taxon>Hypoxylon</taxon>
    </lineage>
</organism>